<evidence type="ECO:0000256" key="1">
    <source>
        <dbReference type="ARBA" id="ARBA00001913"/>
    </source>
</evidence>
<dbReference type="PROSITE" id="PS51695">
    <property type="entry name" value="SEDOLISIN"/>
    <property type="match status" value="1"/>
</dbReference>
<dbReference type="SUPFAM" id="SSF54897">
    <property type="entry name" value="Protease propeptides/inhibitors"/>
    <property type="match status" value="1"/>
</dbReference>
<feature type="non-terminal residue" evidence="9">
    <location>
        <position position="403"/>
    </location>
</feature>
<dbReference type="GO" id="GO:0046872">
    <property type="term" value="F:metal ion binding"/>
    <property type="evidence" value="ECO:0007669"/>
    <property type="project" value="UniProtKB-KW"/>
</dbReference>
<dbReference type="PANTHER" id="PTHR14218">
    <property type="entry name" value="PROTEASE S8 TRIPEPTIDYL PEPTIDASE I CLN2"/>
    <property type="match status" value="1"/>
</dbReference>
<dbReference type="CDD" id="cd11377">
    <property type="entry name" value="Pro-peptidase_S53"/>
    <property type="match status" value="1"/>
</dbReference>
<evidence type="ECO:0000256" key="7">
    <source>
        <dbReference type="ARBA" id="ARBA00023145"/>
    </source>
</evidence>
<feature type="non-terminal residue" evidence="9">
    <location>
        <position position="1"/>
    </location>
</feature>
<dbReference type="InterPro" id="IPR030400">
    <property type="entry name" value="Sedolisin_dom"/>
</dbReference>
<keyword evidence="5" id="KW-0720">Serine protease</keyword>
<sequence>TIANFTMPAQSMGPLAGTAPLQILVGLQLQNSTQLGSLIRAVNTPGTSSYDKFLTPSEFNATYAPLSSQVQAVESYLKQMGFTNISAPANNLYVTADGTAAAAEQAFNTPIWQYQVSGPNGEPTRTVYANTQRAEVPTYLANAVVSVVGLENIDTMHTELGTWPAAAPSAVPAQGAPANPITFTPQDFWKVYDVGGLPPAANTTIAIIAEGNLAGVLPNDLRQFESENKLPQVPYQIIQTGIASNDTSGDVEWDMDTQESSGMAGNLKELLVYDASSLSDTDLIPAFNRYITDDQAVAASASFGGCETLEYLSGAMQIYDTMYSQMAAQGQTQFASSGDSGSACGVVGLTNGVPLSGAPGAVEYPASSAYVMGAGGTSLVVDSNYNVIQETSWDAGGGGSSLW</sequence>
<proteinExistence type="predicted"/>
<protein>
    <submittedName>
        <fullName evidence="9">Peptidase S53 propeptide</fullName>
    </submittedName>
</protein>
<accession>T0YG26</accession>
<dbReference type="InterPro" id="IPR050819">
    <property type="entry name" value="Tripeptidyl-peptidase_I"/>
</dbReference>
<dbReference type="InterPro" id="IPR036852">
    <property type="entry name" value="Peptidase_S8/S53_dom_sf"/>
</dbReference>
<evidence type="ECO:0000256" key="4">
    <source>
        <dbReference type="ARBA" id="ARBA00022801"/>
    </source>
</evidence>
<keyword evidence="3" id="KW-0479">Metal-binding</keyword>
<evidence type="ECO:0000256" key="2">
    <source>
        <dbReference type="ARBA" id="ARBA00022670"/>
    </source>
</evidence>
<feature type="domain" description="Peptidase S53" evidence="8">
    <location>
        <begin position="182"/>
        <end position="403"/>
    </location>
</feature>
<keyword evidence="2" id="KW-0645">Protease</keyword>
<dbReference type="SMART" id="SM00944">
    <property type="entry name" value="Pro-kuma_activ"/>
    <property type="match status" value="1"/>
</dbReference>
<keyword evidence="6" id="KW-0106">Calcium</keyword>
<gene>
    <name evidence="9" type="ORF">B1A_19633</name>
</gene>
<dbReference type="AlphaFoldDB" id="T0YG26"/>
<name>T0YG26_9ZZZZ</name>
<dbReference type="GO" id="GO:0006508">
    <property type="term" value="P:proteolysis"/>
    <property type="evidence" value="ECO:0007669"/>
    <property type="project" value="UniProtKB-KW"/>
</dbReference>
<evidence type="ECO:0000256" key="5">
    <source>
        <dbReference type="ARBA" id="ARBA00022825"/>
    </source>
</evidence>
<dbReference type="Pfam" id="PF09286">
    <property type="entry name" value="Pro-kuma_activ"/>
    <property type="match status" value="1"/>
</dbReference>
<evidence type="ECO:0000313" key="9">
    <source>
        <dbReference type="EMBL" id="EQD32043.1"/>
    </source>
</evidence>
<dbReference type="GO" id="GO:0008240">
    <property type="term" value="F:tripeptidyl-peptidase activity"/>
    <property type="evidence" value="ECO:0007669"/>
    <property type="project" value="TreeGrafter"/>
</dbReference>
<dbReference type="Gene3D" id="3.40.50.200">
    <property type="entry name" value="Peptidase S8/S53 domain"/>
    <property type="match status" value="1"/>
</dbReference>
<comment type="caution">
    <text evidence="9">The sequence shown here is derived from an EMBL/GenBank/DDBJ whole genome shotgun (WGS) entry which is preliminary data.</text>
</comment>
<dbReference type="PANTHER" id="PTHR14218:SF15">
    <property type="entry name" value="TRIPEPTIDYL-PEPTIDASE 1"/>
    <property type="match status" value="1"/>
</dbReference>
<reference evidence="9" key="2">
    <citation type="journal article" date="2014" name="ISME J.">
        <title>Microbial stratification in low pH oxic and suboxic macroscopic growths along an acid mine drainage.</title>
        <authorList>
            <person name="Mendez-Garcia C."/>
            <person name="Mesa V."/>
            <person name="Sprenger R.R."/>
            <person name="Richter M."/>
            <person name="Diez M.S."/>
            <person name="Solano J."/>
            <person name="Bargiela R."/>
            <person name="Golyshina O.V."/>
            <person name="Manteca A."/>
            <person name="Ramos J.L."/>
            <person name="Gallego J.R."/>
            <person name="Llorente I."/>
            <person name="Martins Dos Santos V.A."/>
            <person name="Jensen O.N."/>
            <person name="Pelaez A.I."/>
            <person name="Sanchez J."/>
            <person name="Ferrer M."/>
        </authorList>
    </citation>
    <scope>NUCLEOTIDE SEQUENCE</scope>
</reference>
<dbReference type="SUPFAM" id="SSF52743">
    <property type="entry name" value="Subtilisin-like"/>
    <property type="match status" value="1"/>
</dbReference>
<keyword evidence="7" id="KW-0865">Zymogen</keyword>
<organism evidence="9">
    <name type="scientific">mine drainage metagenome</name>
    <dbReference type="NCBI Taxonomy" id="410659"/>
    <lineage>
        <taxon>unclassified sequences</taxon>
        <taxon>metagenomes</taxon>
        <taxon>ecological metagenomes</taxon>
    </lineage>
</organism>
<dbReference type="EMBL" id="AUZX01014496">
    <property type="protein sequence ID" value="EQD32043.1"/>
    <property type="molecule type" value="Genomic_DNA"/>
</dbReference>
<comment type="cofactor">
    <cofactor evidence="1">
        <name>Ca(2+)</name>
        <dbReference type="ChEBI" id="CHEBI:29108"/>
    </cofactor>
</comment>
<evidence type="ECO:0000256" key="6">
    <source>
        <dbReference type="ARBA" id="ARBA00022837"/>
    </source>
</evidence>
<evidence type="ECO:0000256" key="3">
    <source>
        <dbReference type="ARBA" id="ARBA00022723"/>
    </source>
</evidence>
<reference evidence="9" key="1">
    <citation type="submission" date="2013-08" db="EMBL/GenBank/DDBJ databases">
        <authorList>
            <person name="Mendez C."/>
            <person name="Richter M."/>
            <person name="Ferrer M."/>
            <person name="Sanchez J."/>
        </authorList>
    </citation>
    <scope>NUCLEOTIDE SEQUENCE</scope>
</reference>
<evidence type="ECO:0000259" key="8">
    <source>
        <dbReference type="PROSITE" id="PS51695"/>
    </source>
</evidence>
<keyword evidence="4" id="KW-0378">Hydrolase</keyword>
<dbReference type="InterPro" id="IPR015366">
    <property type="entry name" value="S53_propep"/>
</dbReference>
<dbReference type="GO" id="GO:0004252">
    <property type="term" value="F:serine-type endopeptidase activity"/>
    <property type="evidence" value="ECO:0007669"/>
    <property type="project" value="InterPro"/>
</dbReference>